<name>A0A8J7Z769_9CYAN</name>
<dbReference type="EMBL" id="WVIE01000010">
    <property type="protein sequence ID" value="NDJ17668.1"/>
    <property type="molecule type" value="Genomic_DNA"/>
</dbReference>
<reference evidence="2" key="1">
    <citation type="submission" date="2019-12" db="EMBL/GenBank/DDBJ databases">
        <title>High-Quality draft genome sequences of three cyanobacteria isolated from the limestone walls of the Old Cathedral of Coimbra.</title>
        <authorList>
            <person name="Tiago I."/>
            <person name="Soares F."/>
            <person name="Portugal A."/>
        </authorList>
    </citation>
    <scope>NUCLEOTIDE SEQUENCE</scope>
    <source>
        <strain evidence="2">A</strain>
    </source>
</reference>
<sequence>MVTPQITIVVVPRERFSYTRESLDSIYEYTTLPFNLVYVDGNSPSQVQQYLQAQSQEKGFQLIRTDYYLYPNRARNLGLAQVETPYVVFLDNDVIVSPGWLEALVQCAEETGATIVGPLVCHEEPVHEIVHCAGGETHVNVDVKGRRRLREKMYKQGHKVAAVLPKMQRTQTELCEFHCMLVRTDIFDRLGFLDETLLNSKEHLDFCMSVIQANGTVYFEPASILTYVPGAPLHWTDYHFYMLRWSDAWETSSLSRLREKWDLAEDGYFQHKYKIMGWRRKNAIIRPLAQNLVFGLHGTLLEKAFVFGLAKAEKLLNRYLTSRYVSSEHKRQPTPLVLSPKIREIAVSQGQR</sequence>
<dbReference type="Proteomes" id="UP000646053">
    <property type="component" value="Unassembled WGS sequence"/>
</dbReference>
<evidence type="ECO:0000313" key="2">
    <source>
        <dbReference type="EMBL" id="NDJ17668.1"/>
    </source>
</evidence>
<comment type="caution">
    <text evidence="2">The sequence shown here is derived from an EMBL/GenBank/DDBJ whole genome shotgun (WGS) entry which is preliminary data.</text>
</comment>
<dbReference type="PANTHER" id="PTHR43179:SF7">
    <property type="entry name" value="RHAMNOSYLTRANSFERASE WBBL"/>
    <property type="match status" value="1"/>
</dbReference>
<dbReference type="RefSeq" id="WP_162423191.1">
    <property type="nucleotide sequence ID" value="NZ_WVIE01000010.1"/>
</dbReference>
<organism evidence="2 3">
    <name type="scientific">Myxacorys almedinensis A</name>
    <dbReference type="NCBI Taxonomy" id="2690445"/>
    <lineage>
        <taxon>Bacteria</taxon>
        <taxon>Bacillati</taxon>
        <taxon>Cyanobacteriota</taxon>
        <taxon>Cyanophyceae</taxon>
        <taxon>Leptolyngbyales</taxon>
        <taxon>Leptolyngbyaceae</taxon>
        <taxon>Myxacorys</taxon>
        <taxon>Myxacorys almedinensis</taxon>
    </lineage>
</organism>
<dbReference type="InterPro" id="IPR029044">
    <property type="entry name" value="Nucleotide-diphossugar_trans"/>
</dbReference>
<accession>A0A8J7Z769</accession>
<dbReference type="InterPro" id="IPR001173">
    <property type="entry name" value="Glyco_trans_2-like"/>
</dbReference>
<keyword evidence="3" id="KW-1185">Reference proteome</keyword>
<evidence type="ECO:0000259" key="1">
    <source>
        <dbReference type="Pfam" id="PF00535"/>
    </source>
</evidence>
<gene>
    <name evidence="2" type="ORF">GS601_10265</name>
</gene>
<dbReference type="Pfam" id="PF00535">
    <property type="entry name" value="Glycos_transf_2"/>
    <property type="match status" value="1"/>
</dbReference>
<dbReference type="PANTHER" id="PTHR43179">
    <property type="entry name" value="RHAMNOSYLTRANSFERASE WBBL"/>
    <property type="match status" value="1"/>
</dbReference>
<dbReference type="Gene3D" id="3.90.550.10">
    <property type="entry name" value="Spore Coat Polysaccharide Biosynthesis Protein SpsA, Chain A"/>
    <property type="match status" value="1"/>
</dbReference>
<evidence type="ECO:0000313" key="3">
    <source>
        <dbReference type="Proteomes" id="UP000646053"/>
    </source>
</evidence>
<proteinExistence type="predicted"/>
<protein>
    <submittedName>
        <fullName evidence="2">Glycosyltransferase</fullName>
    </submittedName>
</protein>
<dbReference type="SUPFAM" id="SSF53448">
    <property type="entry name" value="Nucleotide-diphospho-sugar transferases"/>
    <property type="match status" value="1"/>
</dbReference>
<dbReference type="AlphaFoldDB" id="A0A8J7Z769"/>
<feature type="domain" description="Glycosyltransferase 2-like" evidence="1">
    <location>
        <begin position="8"/>
        <end position="118"/>
    </location>
</feature>